<keyword evidence="3" id="KW-1185">Reference proteome</keyword>
<proteinExistence type="predicted"/>
<protein>
    <submittedName>
        <fullName evidence="2">Uncharacterized protein</fullName>
    </submittedName>
</protein>
<feature type="compositionally biased region" description="Basic and acidic residues" evidence="1">
    <location>
        <begin position="137"/>
        <end position="150"/>
    </location>
</feature>
<dbReference type="OrthoDB" id="6430786at2759"/>
<accession>A0A4Y2PZV0</accession>
<comment type="caution">
    <text evidence="2">The sequence shown here is derived from an EMBL/GenBank/DDBJ whole genome shotgun (WGS) entry which is preliminary data.</text>
</comment>
<feature type="compositionally biased region" description="Polar residues" evidence="1">
    <location>
        <begin position="73"/>
        <end position="121"/>
    </location>
</feature>
<dbReference type="AlphaFoldDB" id="A0A4Y2PZV0"/>
<dbReference type="Proteomes" id="UP000499080">
    <property type="component" value="Unassembled WGS sequence"/>
</dbReference>
<evidence type="ECO:0000313" key="3">
    <source>
        <dbReference type="Proteomes" id="UP000499080"/>
    </source>
</evidence>
<gene>
    <name evidence="2" type="ORF">AVEN_49237_1</name>
</gene>
<dbReference type="EMBL" id="BGPR01012738">
    <property type="protein sequence ID" value="GBN57445.1"/>
    <property type="molecule type" value="Genomic_DNA"/>
</dbReference>
<reference evidence="2 3" key="1">
    <citation type="journal article" date="2019" name="Sci. Rep.">
        <title>Orb-weaving spider Araneus ventricosus genome elucidates the spidroin gene catalogue.</title>
        <authorList>
            <person name="Kono N."/>
            <person name="Nakamura H."/>
            <person name="Ohtoshi R."/>
            <person name="Moran D.A.P."/>
            <person name="Shinohara A."/>
            <person name="Yoshida Y."/>
            <person name="Fujiwara M."/>
            <person name="Mori M."/>
            <person name="Tomita M."/>
            <person name="Arakawa K."/>
        </authorList>
    </citation>
    <scope>NUCLEOTIDE SEQUENCE [LARGE SCALE GENOMIC DNA]</scope>
</reference>
<organism evidence="2 3">
    <name type="scientific">Araneus ventricosus</name>
    <name type="common">Orbweaver spider</name>
    <name type="synonym">Epeira ventricosa</name>
    <dbReference type="NCBI Taxonomy" id="182803"/>
    <lineage>
        <taxon>Eukaryota</taxon>
        <taxon>Metazoa</taxon>
        <taxon>Ecdysozoa</taxon>
        <taxon>Arthropoda</taxon>
        <taxon>Chelicerata</taxon>
        <taxon>Arachnida</taxon>
        <taxon>Araneae</taxon>
        <taxon>Araneomorphae</taxon>
        <taxon>Entelegynae</taxon>
        <taxon>Araneoidea</taxon>
        <taxon>Araneidae</taxon>
        <taxon>Araneus</taxon>
    </lineage>
</organism>
<name>A0A4Y2PZV0_ARAVE</name>
<evidence type="ECO:0000256" key="1">
    <source>
        <dbReference type="SAM" id="MobiDB-lite"/>
    </source>
</evidence>
<sequence length="328" mass="37968">MDSPTSSPVSEESSANSASEKPSPKASPSLSLSLIDLTKQFQNWPQIGKEEENSSKMEETEQEKESPEKFNDSAISQDTDLSVQNNTDLSVHNDTDLSVQNDTDLSVQNDTDLSVQSYTDPNDQKDEPQNDQSDSDQNDKKNMDQNDMKRSLKVSFETTDYSEKTDEMDKETENESSEGKQPELPVHDEDDVLTLMLKVPSWTEANDDPEEFDNLLYEIPSWTDSDVNVDEDISDAKKWFVELGNNRNYIKALINYDVNDNWPRAIKSKEDFERAEQPRRFKWIINYDNINYIRSFLSPEILERILKEDLLKRKETCTSHRYREMLMD</sequence>
<feature type="compositionally biased region" description="Low complexity" evidence="1">
    <location>
        <begin position="1"/>
        <end position="34"/>
    </location>
</feature>
<evidence type="ECO:0000313" key="2">
    <source>
        <dbReference type="EMBL" id="GBN57445.1"/>
    </source>
</evidence>
<feature type="region of interest" description="Disordered" evidence="1">
    <location>
        <begin position="1"/>
        <end position="187"/>
    </location>
</feature>
<feature type="compositionally biased region" description="Basic and acidic residues" evidence="1">
    <location>
        <begin position="161"/>
        <end position="187"/>
    </location>
</feature>
<feature type="compositionally biased region" description="Basic and acidic residues" evidence="1">
    <location>
        <begin position="48"/>
        <end position="71"/>
    </location>
</feature>